<gene>
    <name evidence="1" type="ORF">CLV34_1548</name>
</gene>
<dbReference type="AlphaFoldDB" id="A0A2M8WT11"/>
<dbReference type="Proteomes" id="UP000231586">
    <property type="component" value="Unassembled WGS sequence"/>
</dbReference>
<evidence type="ECO:0000313" key="1">
    <source>
        <dbReference type="EMBL" id="PJI94063.1"/>
    </source>
</evidence>
<reference evidence="1 2" key="1">
    <citation type="submission" date="2017-11" db="EMBL/GenBank/DDBJ databases">
        <title>Genomic Encyclopedia of Archaeal and Bacterial Type Strains, Phase II (KMG-II): From Individual Species to Whole Genera.</title>
        <authorList>
            <person name="Goeker M."/>
        </authorList>
    </citation>
    <scope>NUCLEOTIDE SEQUENCE [LARGE SCALE GENOMIC DNA]</scope>
    <source>
        <strain evidence="1 2">DSM 22413</strain>
    </source>
</reference>
<keyword evidence="2" id="KW-1185">Reference proteome</keyword>
<accession>A0A2M8WT11</accession>
<evidence type="ECO:0000313" key="2">
    <source>
        <dbReference type="Proteomes" id="UP000231586"/>
    </source>
</evidence>
<dbReference type="EMBL" id="PGTZ01000007">
    <property type="protein sequence ID" value="PJI94063.1"/>
    <property type="molecule type" value="Genomic_DNA"/>
</dbReference>
<dbReference type="OrthoDB" id="4464342at2"/>
<proteinExistence type="predicted"/>
<sequence>MTEQDRPRFGGVDLVAVAFPEERIPDRVKEEIAAVVASGTVTLVDLVVVRRGNDGALTVIELEDLGDELDIDTIELPGGGLTGQEDIDEIAAGLPEGTSAIVLLFENTWARGFVQAANDADGVVLAHERIPGEVVNAVLDLAELDDDELAEVLDGAVDDSPQA</sequence>
<dbReference type="RefSeq" id="WP_100349654.1">
    <property type="nucleotide sequence ID" value="NZ_PGTZ01000007.1"/>
</dbReference>
<organism evidence="1 2">
    <name type="scientific">Luteimicrobium subarcticum</name>
    <dbReference type="NCBI Taxonomy" id="620910"/>
    <lineage>
        <taxon>Bacteria</taxon>
        <taxon>Bacillati</taxon>
        <taxon>Actinomycetota</taxon>
        <taxon>Actinomycetes</taxon>
        <taxon>Micrococcales</taxon>
        <taxon>Luteimicrobium</taxon>
    </lineage>
</organism>
<name>A0A2M8WT11_9MICO</name>
<evidence type="ECO:0008006" key="3">
    <source>
        <dbReference type="Google" id="ProtNLM"/>
    </source>
</evidence>
<comment type="caution">
    <text evidence="1">The sequence shown here is derived from an EMBL/GenBank/DDBJ whole genome shotgun (WGS) entry which is preliminary data.</text>
</comment>
<dbReference type="InterPro" id="IPR046288">
    <property type="entry name" value="DUF6325"/>
</dbReference>
<dbReference type="Pfam" id="PF19850">
    <property type="entry name" value="DUF6325"/>
    <property type="match status" value="1"/>
</dbReference>
<protein>
    <recommendedName>
        <fullName evidence="3">DUF1269 domain-containing protein</fullName>
    </recommendedName>
</protein>